<evidence type="ECO:0000313" key="3">
    <source>
        <dbReference type="Proteomes" id="UP000321245"/>
    </source>
</evidence>
<protein>
    <submittedName>
        <fullName evidence="2">Cupin</fullName>
    </submittedName>
</protein>
<sequence length="102" mass="11728">MTVTKINIKSTLDSISELWKLKEVGRVNNHRLQMIKLKGEFEMHKHDEGDKLFYVLEGTLFLEFPTKEVEEIKEGECVIVPKSLEQKPFSPDGVSLLILELA</sequence>
<gene>
    <name evidence="2" type="ORF">EB1_23150</name>
</gene>
<feature type="domain" description="Cupin type-2" evidence="1">
    <location>
        <begin position="34"/>
        <end position="85"/>
    </location>
</feature>
<dbReference type="Gene3D" id="2.60.120.10">
    <property type="entry name" value="Jelly Rolls"/>
    <property type="match status" value="1"/>
</dbReference>
<dbReference type="GeneID" id="84651291"/>
<dbReference type="CDD" id="cd02226">
    <property type="entry name" value="cupin_YdbB-like"/>
    <property type="match status" value="1"/>
</dbReference>
<dbReference type="AlphaFoldDB" id="A0A511NI93"/>
<dbReference type="STRING" id="1218108.GCA_000382425_03252"/>
<dbReference type="Proteomes" id="UP000321245">
    <property type="component" value="Unassembled WGS sequence"/>
</dbReference>
<comment type="caution">
    <text evidence="2">The sequence shown here is derived from an EMBL/GenBank/DDBJ whole genome shotgun (WGS) entry which is preliminary data.</text>
</comment>
<accession>A0A511NI93</accession>
<dbReference type="RefSeq" id="WP_019976722.1">
    <property type="nucleotide sequence ID" value="NZ_BJXC01000016.1"/>
</dbReference>
<dbReference type="EMBL" id="BJXC01000016">
    <property type="protein sequence ID" value="GEM52525.1"/>
    <property type="molecule type" value="Genomic_DNA"/>
</dbReference>
<evidence type="ECO:0000313" key="2">
    <source>
        <dbReference type="EMBL" id="GEM52525.1"/>
    </source>
</evidence>
<name>A0A511NI93_9FLAO</name>
<dbReference type="PANTHER" id="PTHR36114">
    <property type="entry name" value="16.7 KDA PROTEIN IN WHIE LOCUS"/>
    <property type="match status" value="1"/>
</dbReference>
<dbReference type="OrthoDB" id="9794183at2"/>
<proteinExistence type="predicted"/>
<evidence type="ECO:0000259" key="1">
    <source>
        <dbReference type="Pfam" id="PF07883"/>
    </source>
</evidence>
<dbReference type="InterPro" id="IPR011051">
    <property type="entry name" value="RmlC_Cupin_sf"/>
</dbReference>
<dbReference type="InterPro" id="IPR052044">
    <property type="entry name" value="PKS_Associated_Protein"/>
</dbReference>
<dbReference type="InterPro" id="IPR013096">
    <property type="entry name" value="Cupin_2"/>
</dbReference>
<dbReference type="InterPro" id="IPR014710">
    <property type="entry name" value="RmlC-like_jellyroll"/>
</dbReference>
<organism evidence="2 3">
    <name type="scientific">Empedobacter brevis NBRC 14943 = ATCC 43319</name>
    <dbReference type="NCBI Taxonomy" id="1218108"/>
    <lineage>
        <taxon>Bacteria</taxon>
        <taxon>Pseudomonadati</taxon>
        <taxon>Bacteroidota</taxon>
        <taxon>Flavobacteriia</taxon>
        <taxon>Flavobacteriales</taxon>
        <taxon>Weeksellaceae</taxon>
        <taxon>Empedobacter</taxon>
    </lineage>
</organism>
<reference evidence="2 3" key="1">
    <citation type="submission" date="2019-07" db="EMBL/GenBank/DDBJ databases">
        <title>Whole genome shotgun sequence of Empedobacter brevis NBRC 14943.</title>
        <authorList>
            <person name="Hosoyama A."/>
            <person name="Uohara A."/>
            <person name="Ohji S."/>
            <person name="Ichikawa N."/>
        </authorList>
    </citation>
    <scope>NUCLEOTIDE SEQUENCE [LARGE SCALE GENOMIC DNA]</scope>
    <source>
        <strain evidence="2 3">NBRC 14943</strain>
    </source>
</reference>
<dbReference type="PANTHER" id="PTHR36114:SF1">
    <property type="entry name" value="16.7 KDA PROTEIN IN WHIE LOCUS"/>
    <property type="match status" value="1"/>
</dbReference>
<dbReference type="SUPFAM" id="SSF51182">
    <property type="entry name" value="RmlC-like cupins"/>
    <property type="match status" value="1"/>
</dbReference>
<keyword evidence="3" id="KW-1185">Reference proteome</keyword>
<dbReference type="Pfam" id="PF07883">
    <property type="entry name" value="Cupin_2"/>
    <property type="match status" value="1"/>
</dbReference>